<dbReference type="RefSeq" id="WP_179536454.1">
    <property type="nucleotide sequence ID" value="NZ_JACBYW010000006.1"/>
</dbReference>
<keyword evidence="2" id="KW-1185">Reference proteome</keyword>
<sequence length="120" mass="12817">MNEAGQTFNFHASSFVGAQNFASGGSANVERAVGSEAGPQGDLDELRRLVTELTTQLAERSDTDAVRAHDQATELEELLREDHPDGDSVRKRWSKLRPLLDTLGHAGSVASIAGLLGGLF</sequence>
<dbReference type="AlphaFoldDB" id="A0A852Z467"/>
<accession>A0A852Z467</accession>
<gene>
    <name evidence="1" type="ORF">FHR84_003444</name>
</gene>
<name>A0A852Z467_9ACTN</name>
<dbReference type="Proteomes" id="UP000548304">
    <property type="component" value="Unassembled WGS sequence"/>
</dbReference>
<protein>
    <submittedName>
        <fullName evidence="1">Uncharacterized protein</fullName>
    </submittedName>
</protein>
<dbReference type="EMBL" id="JACBYW010000006">
    <property type="protein sequence ID" value="NYH80095.1"/>
    <property type="molecule type" value="Genomic_DNA"/>
</dbReference>
<reference evidence="1 2" key="1">
    <citation type="submission" date="2020-07" db="EMBL/GenBank/DDBJ databases">
        <title>Genomic Encyclopedia of Type Strains, Phase III (KMG-III): the genomes of soil and plant-associated and newly described type strains.</title>
        <authorList>
            <person name="Whitman W."/>
        </authorList>
    </citation>
    <scope>NUCLEOTIDE SEQUENCE [LARGE SCALE GENOMIC DNA]</scope>
    <source>
        <strain evidence="1 2">CECT 8576</strain>
    </source>
</reference>
<evidence type="ECO:0000313" key="2">
    <source>
        <dbReference type="Proteomes" id="UP000548304"/>
    </source>
</evidence>
<evidence type="ECO:0000313" key="1">
    <source>
        <dbReference type="EMBL" id="NYH80095.1"/>
    </source>
</evidence>
<organism evidence="1 2">
    <name type="scientific">Actinopolyspora biskrensis</name>
    <dbReference type="NCBI Taxonomy" id="1470178"/>
    <lineage>
        <taxon>Bacteria</taxon>
        <taxon>Bacillati</taxon>
        <taxon>Actinomycetota</taxon>
        <taxon>Actinomycetes</taxon>
        <taxon>Actinopolysporales</taxon>
        <taxon>Actinopolysporaceae</taxon>
        <taxon>Actinopolyspora</taxon>
    </lineage>
</organism>
<comment type="caution">
    <text evidence="1">The sequence shown here is derived from an EMBL/GenBank/DDBJ whole genome shotgun (WGS) entry which is preliminary data.</text>
</comment>
<proteinExistence type="predicted"/>